<comment type="caution">
    <text evidence="2">The sequence shown here is derived from an EMBL/GenBank/DDBJ whole genome shotgun (WGS) entry which is preliminary data.</text>
</comment>
<evidence type="ECO:0000313" key="2">
    <source>
        <dbReference type="EMBL" id="PGH15721.1"/>
    </source>
</evidence>
<gene>
    <name evidence="2" type="ORF">AJ80_05429</name>
</gene>
<dbReference type="STRING" id="1447883.A0A2B7Y3V1"/>
<reference evidence="2 3" key="1">
    <citation type="submission" date="2017-10" db="EMBL/GenBank/DDBJ databases">
        <title>Comparative genomics in systemic dimorphic fungi from Ajellomycetaceae.</title>
        <authorList>
            <person name="Munoz J.F."/>
            <person name="Mcewen J.G."/>
            <person name="Clay O.K."/>
            <person name="Cuomo C.A."/>
        </authorList>
    </citation>
    <scope>NUCLEOTIDE SEQUENCE [LARGE SCALE GENOMIC DNA]</scope>
    <source>
        <strain evidence="2 3">UAMH7299</strain>
    </source>
</reference>
<evidence type="ECO:0000256" key="1">
    <source>
        <dbReference type="SAM" id="MobiDB-lite"/>
    </source>
</evidence>
<sequence>MAASISSGHHGNNDLLNTVLQAHIADAHTTLDDFVGSDCLLTDISRFLLRAITVLSELAHGMEKGEDVDIYLRRKVREIEAFNGLDNLQALEQLEQKEKFLKSIVSHIRQLERDIKEELNNRPFLSGTFANFDSRSPQVNIPYPDTSNTPSSSGWQPTNPESTTPHPVDQEGTGVPIMEDAFQLQDSVEEQVRGLLESLSARGKGDHYCPYGAHCRFGGVDANGDLVLFERNSYFR</sequence>
<dbReference type="EMBL" id="PDNA01000080">
    <property type="protein sequence ID" value="PGH15721.1"/>
    <property type="molecule type" value="Genomic_DNA"/>
</dbReference>
<feature type="region of interest" description="Disordered" evidence="1">
    <location>
        <begin position="136"/>
        <end position="172"/>
    </location>
</feature>
<dbReference type="AlphaFoldDB" id="A0A2B7Y3V1"/>
<proteinExistence type="predicted"/>
<dbReference type="Proteomes" id="UP000224634">
    <property type="component" value="Unassembled WGS sequence"/>
</dbReference>
<dbReference type="OrthoDB" id="4826573at2759"/>
<keyword evidence="3" id="KW-1185">Reference proteome</keyword>
<feature type="compositionally biased region" description="Polar residues" evidence="1">
    <location>
        <begin position="136"/>
        <end position="165"/>
    </location>
</feature>
<protein>
    <submittedName>
        <fullName evidence="2">Uncharacterized protein</fullName>
    </submittedName>
</protein>
<evidence type="ECO:0000313" key="3">
    <source>
        <dbReference type="Proteomes" id="UP000224634"/>
    </source>
</evidence>
<name>A0A2B7Y3V1_POLH7</name>
<organism evidence="2 3">
    <name type="scientific">Polytolypa hystricis (strain UAMH7299)</name>
    <dbReference type="NCBI Taxonomy" id="1447883"/>
    <lineage>
        <taxon>Eukaryota</taxon>
        <taxon>Fungi</taxon>
        <taxon>Dikarya</taxon>
        <taxon>Ascomycota</taxon>
        <taxon>Pezizomycotina</taxon>
        <taxon>Eurotiomycetes</taxon>
        <taxon>Eurotiomycetidae</taxon>
        <taxon>Onygenales</taxon>
        <taxon>Onygenales incertae sedis</taxon>
        <taxon>Polytolypa</taxon>
    </lineage>
</organism>
<accession>A0A2B7Y3V1</accession>